<protein>
    <submittedName>
        <fullName evidence="5">DUF2188 domain-containing protein</fullName>
    </submittedName>
</protein>
<reference evidence="4 7" key="3">
    <citation type="submission" date="2020-06" db="EMBL/GenBank/DDBJ databases">
        <authorList>
            <person name="De Coninck B."/>
            <person name="Ibrahim H."/>
        </authorList>
    </citation>
    <scope>NUCLEOTIDE SEQUENCE [LARGE SCALE GENOMIC DNA]</scope>
    <source>
        <strain evidence="4">Ag_rhizogenes_K599</strain>
    </source>
</reference>
<dbReference type="EMBL" id="SGNY01000012">
    <property type="protein sequence ID" value="TRA96166.1"/>
    <property type="molecule type" value="Genomic_DNA"/>
</dbReference>
<dbReference type="Pfam" id="PF09954">
    <property type="entry name" value="DUF2188"/>
    <property type="match status" value="1"/>
</dbReference>
<geneLocation type="plasmid" evidence="3">
    <name>pRi_1724</name>
</geneLocation>
<name>A0A2Z2PMM0_RHIRH</name>
<organism evidence="3">
    <name type="scientific">Rhizobium rhizogenes</name>
    <name type="common">Agrobacterium rhizogenes</name>
    <dbReference type="NCBI Taxonomy" id="359"/>
    <lineage>
        <taxon>Bacteria</taxon>
        <taxon>Pseudomonadati</taxon>
        <taxon>Pseudomonadota</taxon>
        <taxon>Alphaproteobacteria</taxon>
        <taxon>Hyphomicrobiales</taxon>
        <taxon>Rhizobiaceae</taxon>
        <taxon>Rhizobium/Agrobacterium group</taxon>
        <taxon>Rhizobium</taxon>
    </lineage>
</organism>
<dbReference type="GeneID" id="79865040"/>
<dbReference type="RefSeq" id="WP_077768116.1">
    <property type="nucleotide sequence ID" value="NC_002575.1"/>
</dbReference>
<dbReference type="Proteomes" id="UP000315434">
    <property type="component" value="Unassembled WGS sequence"/>
</dbReference>
<dbReference type="KEGG" id="aro:B0909_23895"/>
<dbReference type="EMBL" id="CAICSX020000003">
    <property type="protein sequence ID" value="CAD0217372.1"/>
    <property type="molecule type" value="Genomic_DNA"/>
</dbReference>
<evidence type="ECO:0000313" key="6">
    <source>
        <dbReference type="Proteomes" id="UP000315434"/>
    </source>
</evidence>
<evidence type="ECO:0000313" key="5">
    <source>
        <dbReference type="EMBL" id="TRA96166.1"/>
    </source>
</evidence>
<evidence type="ECO:0000256" key="1">
    <source>
        <dbReference type="SAM" id="MobiDB-lite"/>
    </source>
</evidence>
<dbReference type="InterPro" id="IPR018691">
    <property type="entry name" value="DUF2188"/>
</dbReference>
<gene>
    <name evidence="4" type="ORF">AGRHK599_LOCUS4998</name>
    <name evidence="5" type="ORF">EXN68_25280</name>
</gene>
<geneLocation type="plasmid" evidence="2">
    <name>pRi_26-59</name>
</geneLocation>
<evidence type="ECO:0000313" key="7">
    <source>
        <dbReference type="Proteomes" id="UP000528185"/>
    </source>
</evidence>
<sequence length="74" mass="8124">MTRKNQHVVPHNGEWAVRGAGNQRVTSTHGTQADAAAAARKIAINQQSEVVIHRPNGQIRDKDSYGRDPFPPRG</sequence>
<proteinExistence type="predicted"/>
<reference evidence="5 6" key="2">
    <citation type="journal article" date="2019" name="Appl. Microbiol. Biotechnol.">
        <title>Differential efficiency of wild type rhizogenic strains for rol gene transformation of plants.</title>
        <authorList>
            <person name="Desmet S."/>
            <person name="De Keyser E."/>
            <person name="Van Vaerenbergh J."/>
            <person name="Baeyen S."/>
            <person name="Van Huylenbroeck J."/>
            <person name="Geelen D."/>
            <person name="Dhooghe E."/>
        </authorList>
    </citation>
    <scope>NUCLEOTIDE SEQUENCE [LARGE SCALE GENOMIC DNA]</scope>
    <source>
        <strain evidence="5 6">GBBC3284</strain>
    </source>
</reference>
<accession>A0A2Z2PMM0</accession>
<reference evidence="3" key="1">
    <citation type="submission" date="2016-10" db="EMBL/GenBank/DDBJ databases">
        <title>Agrobacterium Ti plasmids: Classification based on T-DNA and Vir regions organization.</title>
        <authorList>
            <person name="Nabi N."/>
            <person name="Vial L."/>
            <person name="Ben Hafsa A."/>
            <person name="Chapulliot D."/>
            <person name="Berard A."/>
            <person name="Chauveau A."/>
            <person name="Le Paslier M.-C."/>
            <person name="Harzallah Skhiri F."/>
            <person name="Brunel D."/>
            <person name="Nesme X."/>
            <person name="Chaouachi M."/>
        </authorList>
    </citation>
    <scope>NUCLEOTIDE SEQUENCE</scope>
    <source>
        <strain evidence="3">1724</strain>
        <strain evidence="2">26-59</strain>
        <plasmid evidence="3">pRi_1724</plasmid>
        <plasmid evidence="2">pRi_26-59</plasmid>
    </source>
</reference>
<evidence type="ECO:0000313" key="3">
    <source>
        <dbReference type="EMBL" id="ASK42852.1"/>
    </source>
</evidence>
<dbReference type="EMBL" id="KY000033">
    <property type="protein sequence ID" value="ASK42161.1"/>
    <property type="molecule type" value="Genomic_DNA"/>
</dbReference>
<dbReference type="EMBL" id="KY000038">
    <property type="protein sequence ID" value="ASK42852.1"/>
    <property type="molecule type" value="Genomic_DNA"/>
</dbReference>
<feature type="region of interest" description="Disordered" evidence="1">
    <location>
        <begin position="54"/>
        <end position="74"/>
    </location>
</feature>
<evidence type="ECO:0000313" key="4">
    <source>
        <dbReference type="EMBL" id="CAD0217372.1"/>
    </source>
</evidence>
<dbReference type="AlphaFoldDB" id="A0A2Z2PMM0"/>
<dbReference type="Proteomes" id="UP000528185">
    <property type="component" value="Unassembled WGS sequence"/>
</dbReference>
<evidence type="ECO:0000313" key="2">
    <source>
        <dbReference type="EMBL" id="ASK42161.1"/>
    </source>
</evidence>
<dbReference type="OrthoDB" id="8858565at2"/>
<keyword evidence="3" id="KW-0614">Plasmid</keyword>